<keyword evidence="2" id="KW-0812">Transmembrane</keyword>
<feature type="region of interest" description="Disordered" evidence="1">
    <location>
        <begin position="1"/>
        <end position="94"/>
    </location>
</feature>
<reference evidence="3" key="1">
    <citation type="submission" date="2014-05" db="EMBL/GenBank/DDBJ databases">
        <authorList>
            <person name="Jahns A.C."/>
            <person name="Eilers H."/>
            <person name="Alexeyev O.A."/>
        </authorList>
    </citation>
    <scope>NUCLEOTIDE SEQUENCE [LARGE SCALE GENOMIC DNA]</scope>
    <source>
        <strain evidence="3">DSM 20700</strain>
    </source>
</reference>
<feature type="transmembrane region" description="Helical" evidence="2">
    <location>
        <begin position="127"/>
        <end position="148"/>
    </location>
</feature>
<comment type="caution">
    <text evidence="3">The sequence shown here is derived from an EMBL/GenBank/DDBJ whole genome shotgun (WGS) entry which is preliminary data.</text>
</comment>
<organism evidence="3">
    <name type="scientific">Cutibacterium granulosum DSM 20700</name>
    <dbReference type="NCBI Taxonomy" id="1160719"/>
    <lineage>
        <taxon>Bacteria</taxon>
        <taxon>Bacillati</taxon>
        <taxon>Actinomycetota</taxon>
        <taxon>Actinomycetes</taxon>
        <taxon>Propionibacteriales</taxon>
        <taxon>Propionibacteriaceae</taxon>
        <taxon>Cutibacterium</taxon>
    </lineage>
</organism>
<proteinExistence type="predicted"/>
<dbReference type="AlphaFoldDB" id="A0A9X5LT80"/>
<sequence>MEGDHVTDDDWPEPDDSNRWQPTWRPEDYSSPQSPYTNNPFVLDSRRGEEHTNGQSARSRDPYPSQSSQDQPWNTPSGNGWESPNGSQWSPASTIPMSTSEWRLRLPKLEDNHQQGQPWYRKPGLRILAYALLLILSLIGGMFIGGGLQKNTDTELGMQKPPEPTPIVSNLHLKPSELPPTKGESGDTLGYPGIEFTLGDGRIKNGNETCLPVKISNTSIWTFAPRSEEFTIHPEGDTSETFKGVTLSMGGSQIQGGLAPQTSAQVSLCLIDYNLPLNDHLDPGKYVVAYSHTEDPTGTDVKKAEPLTWAIEVR</sequence>
<accession>A0A9X5LT80</accession>
<keyword evidence="2" id="KW-1133">Transmembrane helix</keyword>
<evidence type="ECO:0000256" key="1">
    <source>
        <dbReference type="SAM" id="MobiDB-lite"/>
    </source>
</evidence>
<evidence type="ECO:0000313" key="3">
    <source>
        <dbReference type="EMBL" id="OCT42971.1"/>
    </source>
</evidence>
<dbReference type="EMBL" id="JNBU01000005">
    <property type="protein sequence ID" value="OCT42971.1"/>
    <property type="molecule type" value="Genomic_DNA"/>
</dbReference>
<evidence type="ECO:0000256" key="2">
    <source>
        <dbReference type="SAM" id="Phobius"/>
    </source>
</evidence>
<feature type="compositionally biased region" description="Polar residues" evidence="1">
    <location>
        <begin position="30"/>
        <end position="40"/>
    </location>
</feature>
<name>A0A9X5LT80_9ACTN</name>
<feature type="compositionally biased region" description="Polar residues" evidence="1">
    <location>
        <begin position="64"/>
        <end position="94"/>
    </location>
</feature>
<keyword evidence="2" id="KW-0472">Membrane</keyword>
<gene>
    <name evidence="3" type="ORF">L860_06420</name>
</gene>
<protein>
    <submittedName>
        <fullName evidence="3">Uncharacterized protein</fullName>
    </submittedName>
</protein>